<dbReference type="OrthoDB" id="5546837at2759"/>
<proteinExistence type="predicted"/>
<keyword evidence="2 6" id="KW-0812">Transmembrane</keyword>
<keyword evidence="3 6" id="KW-1133">Transmembrane helix</keyword>
<feature type="region of interest" description="Disordered" evidence="5">
    <location>
        <begin position="1"/>
        <end position="39"/>
    </location>
</feature>
<dbReference type="AlphaFoldDB" id="A0A5C3NIS9"/>
<reference evidence="7 8" key="1">
    <citation type="journal article" date="2019" name="Nat. Ecol. Evol.">
        <title>Megaphylogeny resolves global patterns of mushroom evolution.</title>
        <authorList>
            <person name="Varga T."/>
            <person name="Krizsan K."/>
            <person name="Foldi C."/>
            <person name="Dima B."/>
            <person name="Sanchez-Garcia M."/>
            <person name="Sanchez-Ramirez S."/>
            <person name="Szollosi G.J."/>
            <person name="Szarkandi J.G."/>
            <person name="Papp V."/>
            <person name="Albert L."/>
            <person name="Andreopoulos W."/>
            <person name="Angelini C."/>
            <person name="Antonin V."/>
            <person name="Barry K.W."/>
            <person name="Bougher N.L."/>
            <person name="Buchanan P."/>
            <person name="Buyck B."/>
            <person name="Bense V."/>
            <person name="Catcheside P."/>
            <person name="Chovatia M."/>
            <person name="Cooper J."/>
            <person name="Damon W."/>
            <person name="Desjardin D."/>
            <person name="Finy P."/>
            <person name="Geml J."/>
            <person name="Haridas S."/>
            <person name="Hughes K."/>
            <person name="Justo A."/>
            <person name="Karasinski D."/>
            <person name="Kautmanova I."/>
            <person name="Kiss B."/>
            <person name="Kocsube S."/>
            <person name="Kotiranta H."/>
            <person name="LaButti K.M."/>
            <person name="Lechner B.E."/>
            <person name="Liimatainen K."/>
            <person name="Lipzen A."/>
            <person name="Lukacs Z."/>
            <person name="Mihaltcheva S."/>
            <person name="Morgado L.N."/>
            <person name="Niskanen T."/>
            <person name="Noordeloos M.E."/>
            <person name="Ohm R.A."/>
            <person name="Ortiz-Santana B."/>
            <person name="Ovrebo C."/>
            <person name="Racz N."/>
            <person name="Riley R."/>
            <person name="Savchenko A."/>
            <person name="Shiryaev A."/>
            <person name="Soop K."/>
            <person name="Spirin V."/>
            <person name="Szebenyi C."/>
            <person name="Tomsovsky M."/>
            <person name="Tulloss R.E."/>
            <person name="Uehling J."/>
            <person name="Grigoriev I.V."/>
            <person name="Vagvolgyi C."/>
            <person name="Papp T."/>
            <person name="Martin F.M."/>
            <person name="Miettinen O."/>
            <person name="Hibbett D.S."/>
            <person name="Nagy L.G."/>
        </authorList>
    </citation>
    <scope>NUCLEOTIDE SEQUENCE [LARGE SCALE GENOMIC DNA]</scope>
    <source>
        <strain evidence="7 8">OMC1185</strain>
    </source>
</reference>
<dbReference type="GO" id="GO:0016020">
    <property type="term" value="C:membrane"/>
    <property type="evidence" value="ECO:0007669"/>
    <property type="project" value="UniProtKB-SubCell"/>
</dbReference>
<keyword evidence="4 6" id="KW-0472">Membrane</keyword>
<evidence type="ECO:0000256" key="4">
    <source>
        <dbReference type="ARBA" id="ARBA00023136"/>
    </source>
</evidence>
<accession>A0A5C3NIS9</accession>
<organism evidence="7 8">
    <name type="scientific">Heliocybe sulcata</name>
    <dbReference type="NCBI Taxonomy" id="5364"/>
    <lineage>
        <taxon>Eukaryota</taxon>
        <taxon>Fungi</taxon>
        <taxon>Dikarya</taxon>
        <taxon>Basidiomycota</taxon>
        <taxon>Agaricomycotina</taxon>
        <taxon>Agaricomycetes</taxon>
        <taxon>Gloeophyllales</taxon>
        <taxon>Gloeophyllaceae</taxon>
        <taxon>Heliocybe</taxon>
    </lineage>
</organism>
<evidence type="ECO:0000256" key="2">
    <source>
        <dbReference type="ARBA" id="ARBA00022692"/>
    </source>
</evidence>
<evidence type="ECO:0000256" key="1">
    <source>
        <dbReference type="ARBA" id="ARBA00004141"/>
    </source>
</evidence>
<feature type="transmembrane region" description="Helical" evidence="6">
    <location>
        <begin position="119"/>
        <end position="140"/>
    </location>
</feature>
<evidence type="ECO:0000256" key="5">
    <source>
        <dbReference type="SAM" id="MobiDB-lite"/>
    </source>
</evidence>
<evidence type="ECO:0000313" key="7">
    <source>
        <dbReference type="EMBL" id="TFK57292.1"/>
    </source>
</evidence>
<dbReference type="STRING" id="5364.A0A5C3NIS9"/>
<evidence type="ECO:0000256" key="6">
    <source>
        <dbReference type="SAM" id="Phobius"/>
    </source>
</evidence>
<dbReference type="PANTHER" id="PTHR36460:SF1">
    <property type="entry name" value="UPF0132 DOMAIN PROTEIN (AFU_ORTHOLOGUE AFUA_3G10255)"/>
    <property type="match status" value="1"/>
</dbReference>
<comment type="subcellular location">
    <subcellularLocation>
        <location evidence="1">Membrane</location>
        <topology evidence="1">Multi-pass membrane protein</topology>
    </subcellularLocation>
</comment>
<keyword evidence="8" id="KW-1185">Reference proteome</keyword>
<dbReference type="Proteomes" id="UP000305948">
    <property type="component" value="Unassembled WGS sequence"/>
</dbReference>
<feature type="transmembrane region" description="Helical" evidence="6">
    <location>
        <begin position="88"/>
        <end position="107"/>
    </location>
</feature>
<gene>
    <name evidence="7" type="ORF">OE88DRAFT_1650932</name>
</gene>
<evidence type="ECO:0000313" key="8">
    <source>
        <dbReference type="Proteomes" id="UP000305948"/>
    </source>
</evidence>
<dbReference type="EMBL" id="ML213503">
    <property type="protein sequence ID" value="TFK57292.1"/>
    <property type="molecule type" value="Genomic_DNA"/>
</dbReference>
<name>A0A5C3NIS9_9AGAM</name>
<dbReference type="PANTHER" id="PTHR36460">
    <property type="entry name" value="UPF0132 DOMAIN PROTEIN (AFU_ORTHOLOGUE AFUA_3G10255)"/>
    <property type="match status" value="1"/>
</dbReference>
<evidence type="ECO:0000256" key="3">
    <source>
        <dbReference type="ARBA" id="ARBA00022989"/>
    </source>
</evidence>
<protein>
    <submittedName>
        <fullName evidence="7">Uncharacterized protein</fullName>
    </submittedName>
</protein>
<sequence length="191" mass="20795">MSSSNFASFAPYTPPPDDPAYSNRSSLSKGATRPWFPASSTSQHNISSYQSGGIPTFNTSAAGGAGAVEEAEGQQNQWETRFGMRVDLLAAFAYVLGPLSALLLLVLETQNDYVRFHAYQSALLTTPLLVLRMLLSLLAFPVTLRTIMTVLIICGQLLMAFRAYHDAAQNGLARYQLPYIGPIADNWVKGE</sequence>